<accession>K4P131</accession>
<evidence type="ECO:0000256" key="2">
    <source>
        <dbReference type="ARBA" id="ARBA00022617"/>
    </source>
</evidence>
<evidence type="ECO:0000256" key="4">
    <source>
        <dbReference type="ARBA" id="ARBA00023002"/>
    </source>
</evidence>
<name>K4P131_9PSEU</name>
<dbReference type="Pfam" id="PF00067">
    <property type="entry name" value="p450"/>
    <property type="match status" value="1"/>
</dbReference>
<evidence type="ECO:0000256" key="3">
    <source>
        <dbReference type="ARBA" id="ARBA00022723"/>
    </source>
</evidence>
<protein>
    <submittedName>
        <fullName evidence="8">p450 monooxygenase</fullName>
    </submittedName>
</protein>
<dbReference type="GO" id="GO:0004497">
    <property type="term" value="F:monooxygenase activity"/>
    <property type="evidence" value="ECO:0007669"/>
    <property type="project" value="UniProtKB-KW"/>
</dbReference>
<dbReference type="Gene3D" id="1.10.630.10">
    <property type="entry name" value="Cytochrome P450"/>
    <property type="match status" value="1"/>
</dbReference>
<reference evidence="8" key="1">
    <citation type="journal article" date="2013" name="Proc. Natl. Acad. Sci. U.S.A.">
        <title>A new member of the 4-methylideneimidazole-5-one-containing aminomutase family from the enediyne kedarcidin biosynthetic pathway.</title>
        <authorList>
            <person name="Huang S.X."/>
            <person name="Lohman J.R."/>
            <person name="Huang T."/>
            <person name="Shen B."/>
        </authorList>
    </citation>
    <scope>NUCLEOTIDE SEQUENCE</scope>
    <source>
        <strain evidence="8">ATCC 53650</strain>
    </source>
</reference>
<dbReference type="InterPro" id="IPR002397">
    <property type="entry name" value="Cyt_P450_B"/>
</dbReference>
<keyword evidence="5 7" id="KW-0408">Iron</keyword>
<comment type="similarity">
    <text evidence="1 7">Belongs to the cytochrome P450 family.</text>
</comment>
<dbReference type="PANTHER" id="PTHR46696">
    <property type="entry name" value="P450, PUTATIVE (EUROFUNG)-RELATED"/>
    <property type="match status" value="1"/>
</dbReference>
<sequence>MRRPASASDDPNMQQDLQSTEFLFAGASQRHAGNARLHTRGPVHQVTLPSGGEAWLVTGYEAARRALADPRLRGRTGAVGDRRRLSAETDLGMNTHMLNLEPPDHTRLRRLVSAPFTHHRTAALRADVQRITDGLLDDLADRDEVDLVEEFALPLPIRVLTRLLGVPAEDTDAFHRWTALLTASGVPLAELDETALRMLAYVRELLAEKRRAPGDDLLSELCAPRDGQDRLEEYELTSMVFLLLIAGHETTVNLIGNGLLAVLSDPELEARAREGEDAVATVVEEVLRHESPVQAAMRISTEEVDLAGVTIPAGAVVIVSLLAANRDPARFPGADRFDPVRPDNQHLAFGHGIHHCLGAPLARLEGRIALHSLLTRFPRLRLAGPREEPVWRRSLIMHGLVGLPARTR</sequence>
<dbReference type="GO" id="GO:0016705">
    <property type="term" value="F:oxidoreductase activity, acting on paired donors, with incorporation or reduction of molecular oxygen"/>
    <property type="evidence" value="ECO:0007669"/>
    <property type="project" value="InterPro"/>
</dbReference>
<evidence type="ECO:0000256" key="7">
    <source>
        <dbReference type="RuleBase" id="RU000461"/>
    </source>
</evidence>
<keyword evidence="3 7" id="KW-0479">Metal-binding</keyword>
<organism evidence="8">
    <name type="scientific">Streptoalloteichus sp. ATCC 53650</name>
    <dbReference type="NCBI Taxonomy" id="756733"/>
    <lineage>
        <taxon>Bacteria</taxon>
        <taxon>Bacillati</taxon>
        <taxon>Actinomycetota</taxon>
        <taxon>Actinomycetes</taxon>
        <taxon>Pseudonocardiales</taxon>
        <taxon>Pseudonocardiaceae</taxon>
        <taxon>Streptoalloteichus</taxon>
    </lineage>
</organism>
<dbReference type="PRINTS" id="PR00359">
    <property type="entry name" value="BP450"/>
</dbReference>
<dbReference type="EMBL" id="JX679499">
    <property type="protein sequence ID" value="AFV52207.1"/>
    <property type="molecule type" value="Genomic_DNA"/>
</dbReference>
<evidence type="ECO:0000256" key="5">
    <source>
        <dbReference type="ARBA" id="ARBA00023004"/>
    </source>
</evidence>
<proteinExistence type="inferred from homology"/>
<keyword evidence="4 7" id="KW-0560">Oxidoreductase</keyword>
<dbReference type="GO" id="GO:0020037">
    <property type="term" value="F:heme binding"/>
    <property type="evidence" value="ECO:0007669"/>
    <property type="project" value="InterPro"/>
</dbReference>
<dbReference type="InterPro" id="IPR001128">
    <property type="entry name" value="Cyt_P450"/>
</dbReference>
<dbReference type="AlphaFoldDB" id="K4P131"/>
<dbReference type="InterPro" id="IPR036396">
    <property type="entry name" value="Cyt_P450_sf"/>
</dbReference>
<dbReference type="PANTHER" id="PTHR46696:SF1">
    <property type="entry name" value="CYTOCHROME P450 YJIB-RELATED"/>
    <property type="match status" value="1"/>
</dbReference>
<dbReference type="CDD" id="cd11029">
    <property type="entry name" value="CYP107-like"/>
    <property type="match status" value="1"/>
</dbReference>
<keyword evidence="2 7" id="KW-0349">Heme</keyword>
<evidence type="ECO:0000313" key="8">
    <source>
        <dbReference type="EMBL" id="AFV52207.1"/>
    </source>
</evidence>
<evidence type="ECO:0000256" key="1">
    <source>
        <dbReference type="ARBA" id="ARBA00010617"/>
    </source>
</evidence>
<dbReference type="FunFam" id="1.10.630.10:FF:000018">
    <property type="entry name" value="Cytochrome P450 monooxygenase"/>
    <property type="match status" value="1"/>
</dbReference>
<evidence type="ECO:0000256" key="6">
    <source>
        <dbReference type="ARBA" id="ARBA00023033"/>
    </source>
</evidence>
<dbReference type="InterPro" id="IPR017972">
    <property type="entry name" value="Cyt_P450_CS"/>
</dbReference>
<dbReference type="GO" id="GO:0005506">
    <property type="term" value="F:iron ion binding"/>
    <property type="evidence" value="ECO:0007669"/>
    <property type="project" value="InterPro"/>
</dbReference>
<dbReference type="SUPFAM" id="SSF48264">
    <property type="entry name" value="Cytochrome P450"/>
    <property type="match status" value="1"/>
</dbReference>
<dbReference type="PROSITE" id="PS00086">
    <property type="entry name" value="CYTOCHROME_P450"/>
    <property type="match status" value="1"/>
</dbReference>
<keyword evidence="6 7" id="KW-0503">Monooxygenase</keyword>